<evidence type="ECO:0000313" key="2">
    <source>
        <dbReference type="EMBL" id="KAH6869650.1"/>
    </source>
</evidence>
<accession>A0A9P8VS86</accession>
<proteinExistence type="predicted"/>
<name>A0A9P8VS86_9HYPO</name>
<feature type="region of interest" description="Disordered" evidence="1">
    <location>
        <begin position="207"/>
        <end position="340"/>
    </location>
</feature>
<evidence type="ECO:0000313" key="3">
    <source>
        <dbReference type="Proteomes" id="UP000777438"/>
    </source>
</evidence>
<dbReference type="OrthoDB" id="5064249at2759"/>
<feature type="compositionally biased region" description="Polar residues" evidence="1">
    <location>
        <begin position="316"/>
        <end position="326"/>
    </location>
</feature>
<dbReference type="Proteomes" id="UP000777438">
    <property type="component" value="Unassembled WGS sequence"/>
</dbReference>
<feature type="region of interest" description="Disordered" evidence="1">
    <location>
        <begin position="129"/>
        <end position="178"/>
    </location>
</feature>
<dbReference type="AlphaFoldDB" id="A0A9P8VS86"/>
<protein>
    <submittedName>
        <fullName evidence="2">Uncharacterized protein</fullName>
    </submittedName>
</protein>
<keyword evidence="3" id="KW-1185">Reference proteome</keyword>
<reference evidence="2 3" key="1">
    <citation type="journal article" date="2021" name="Nat. Commun.">
        <title>Genetic determinants of endophytism in the Arabidopsis root mycobiome.</title>
        <authorList>
            <person name="Mesny F."/>
            <person name="Miyauchi S."/>
            <person name="Thiergart T."/>
            <person name="Pickel B."/>
            <person name="Atanasova L."/>
            <person name="Karlsson M."/>
            <person name="Huettel B."/>
            <person name="Barry K.W."/>
            <person name="Haridas S."/>
            <person name="Chen C."/>
            <person name="Bauer D."/>
            <person name="Andreopoulos W."/>
            <person name="Pangilinan J."/>
            <person name="LaButti K."/>
            <person name="Riley R."/>
            <person name="Lipzen A."/>
            <person name="Clum A."/>
            <person name="Drula E."/>
            <person name="Henrissat B."/>
            <person name="Kohler A."/>
            <person name="Grigoriev I.V."/>
            <person name="Martin F.M."/>
            <person name="Hacquard S."/>
        </authorList>
    </citation>
    <scope>NUCLEOTIDE SEQUENCE [LARGE SCALE GENOMIC DNA]</scope>
    <source>
        <strain evidence="2 3">MPI-CAGE-CH-0241</strain>
    </source>
</reference>
<organism evidence="2 3">
    <name type="scientific">Thelonectria olida</name>
    <dbReference type="NCBI Taxonomy" id="1576542"/>
    <lineage>
        <taxon>Eukaryota</taxon>
        <taxon>Fungi</taxon>
        <taxon>Dikarya</taxon>
        <taxon>Ascomycota</taxon>
        <taxon>Pezizomycotina</taxon>
        <taxon>Sordariomycetes</taxon>
        <taxon>Hypocreomycetidae</taxon>
        <taxon>Hypocreales</taxon>
        <taxon>Nectriaceae</taxon>
        <taxon>Thelonectria</taxon>
    </lineage>
</organism>
<gene>
    <name evidence="2" type="ORF">B0T10DRAFT_568776</name>
</gene>
<dbReference type="EMBL" id="JAGPYM010000068">
    <property type="protein sequence ID" value="KAH6869650.1"/>
    <property type="molecule type" value="Genomic_DNA"/>
</dbReference>
<evidence type="ECO:0000256" key="1">
    <source>
        <dbReference type="SAM" id="MobiDB-lite"/>
    </source>
</evidence>
<comment type="caution">
    <text evidence="2">The sequence shown here is derived from an EMBL/GenBank/DDBJ whole genome shotgun (WGS) entry which is preliminary data.</text>
</comment>
<sequence>MASLQQSILLWKSNQFLSDAISVPKGSNAREKLFRELVEDENIVRDTKNGIELLNQACLAIAATQAFRKQPDQYNPNILTTYDFMLLARILRLFFPCDMMEGHRNLTTVTKGLSSFNFDVPSFKQGFGVKRPRGDETEMEGSNKKLKGLSFDPNITAKRPRGDETETEGSNKKLKGLSFDPNITAKRLRGDETEMEGSNKKLKGLYFDPNITAKRPRGDETETEGSNKKLKGLSFDPNITAKRPRGDETEMEGSNKKPKGLSFDPNIKAKRPRGDETEMEGSNKKPKGLSFDPNISAKRPRGDETEPEGSNKKQKSISPHQKTATLFTFDGIKLKQEPEN</sequence>